<dbReference type="GO" id="GO:0005886">
    <property type="term" value="C:plasma membrane"/>
    <property type="evidence" value="ECO:0007669"/>
    <property type="project" value="TreeGrafter"/>
</dbReference>
<dbReference type="InterPro" id="IPR003848">
    <property type="entry name" value="DUF218"/>
</dbReference>
<protein>
    <recommendedName>
        <fullName evidence="1">DUF218 domain-containing protein</fullName>
    </recommendedName>
</protein>
<comment type="caution">
    <text evidence="2">The sequence shown here is derived from an EMBL/GenBank/DDBJ whole genome shotgun (WGS) entry which is preliminary data.</text>
</comment>
<dbReference type="CDD" id="cd06259">
    <property type="entry name" value="YdcF-like"/>
    <property type="match status" value="1"/>
</dbReference>
<dbReference type="InterPro" id="IPR051599">
    <property type="entry name" value="Cell_Envelope_Assoc"/>
</dbReference>
<proteinExistence type="predicted"/>
<gene>
    <name evidence="2" type="ORF">A3J50_01075</name>
</gene>
<feature type="domain" description="DUF218" evidence="1">
    <location>
        <begin position="27"/>
        <end position="144"/>
    </location>
</feature>
<dbReference type="Pfam" id="PF02698">
    <property type="entry name" value="DUF218"/>
    <property type="match status" value="1"/>
</dbReference>
<dbReference type="AlphaFoldDB" id="A0A1G1WM60"/>
<sequence length="216" mass="24879">MNSRDIDQLAKKIWDYHLMRQPLKKADYIFVLCSNDLRVAEYAAKLYQDGWAPKIIFSGNRGSLTNTWPEPEAEKFAQIAIREGVPEKDIIKEPNATNTGENVAFTRKLFQDKDLAIGSLIALQKPFMERRAYATIKKLWPEIDFVVSSPPISYENYPNEILDKEYLINTMVGDLQRLQLYPLKGFIVPQPIPKDVWDAYEKLVQAGFTKHLVVQS</sequence>
<name>A0A1G1WM60_9BACT</name>
<dbReference type="PANTHER" id="PTHR30336:SF20">
    <property type="entry name" value="DUF218 DOMAIN-CONTAINING PROTEIN"/>
    <property type="match status" value="1"/>
</dbReference>
<dbReference type="Gene3D" id="3.40.50.620">
    <property type="entry name" value="HUPs"/>
    <property type="match status" value="1"/>
</dbReference>
<evidence type="ECO:0000313" key="2">
    <source>
        <dbReference type="EMBL" id="OGY28691.1"/>
    </source>
</evidence>
<dbReference type="EMBL" id="MHCX01000045">
    <property type="protein sequence ID" value="OGY28691.1"/>
    <property type="molecule type" value="Genomic_DNA"/>
</dbReference>
<accession>A0A1G1WM60</accession>
<dbReference type="InterPro" id="IPR014729">
    <property type="entry name" value="Rossmann-like_a/b/a_fold"/>
</dbReference>
<evidence type="ECO:0000259" key="1">
    <source>
        <dbReference type="Pfam" id="PF02698"/>
    </source>
</evidence>
<reference evidence="2 3" key="1">
    <citation type="journal article" date="2016" name="Nat. Commun.">
        <title>Thousands of microbial genomes shed light on interconnected biogeochemical processes in an aquifer system.</title>
        <authorList>
            <person name="Anantharaman K."/>
            <person name="Brown C.T."/>
            <person name="Hug L.A."/>
            <person name="Sharon I."/>
            <person name="Castelle C.J."/>
            <person name="Probst A.J."/>
            <person name="Thomas B.C."/>
            <person name="Singh A."/>
            <person name="Wilkins M.J."/>
            <person name="Karaoz U."/>
            <person name="Brodie E.L."/>
            <person name="Williams K.H."/>
            <person name="Hubbard S.S."/>
            <person name="Banfield J.F."/>
        </authorList>
    </citation>
    <scope>NUCLEOTIDE SEQUENCE [LARGE SCALE GENOMIC DNA]</scope>
</reference>
<dbReference type="Proteomes" id="UP000177821">
    <property type="component" value="Unassembled WGS sequence"/>
</dbReference>
<dbReference type="PANTHER" id="PTHR30336">
    <property type="entry name" value="INNER MEMBRANE PROTEIN, PROBABLE PERMEASE"/>
    <property type="match status" value="1"/>
</dbReference>
<evidence type="ECO:0000313" key="3">
    <source>
        <dbReference type="Proteomes" id="UP000177821"/>
    </source>
</evidence>
<organism evidence="2 3">
    <name type="scientific">Candidatus Woykebacteria bacterium RIFCSPHIGHO2_02_FULL_43_16b</name>
    <dbReference type="NCBI Taxonomy" id="1802601"/>
    <lineage>
        <taxon>Bacteria</taxon>
        <taxon>Candidatus Woykeibacteriota</taxon>
    </lineage>
</organism>